<evidence type="ECO:0000256" key="10">
    <source>
        <dbReference type="ARBA" id="ARBA00022777"/>
    </source>
</evidence>
<protein>
    <recommendedName>
        <fullName evidence="3">histidine kinase</fullName>
        <ecNumber evidence="3">2.7.13.3</ecNumber>
    </recommendedName>
</protein>
<dbReference type="InterPro" id="IPR004358">
    <property type="entry name" value="Sig_transdc_His_kin-like_C"/>
</dbReference>
<keyword evidence="4" id="KW-1003">Cell membrane</keyword>
<dbReference type="SMART" id="SM00304">
    <property type="entry name" value="HAMP"/>
    <property type="match status" value="1"/>
</dbReference>
<dbReference type="InterPro" id="IPR036890">
    <property type="entry name" value="HATPase_C_sf"/>
</dbReference>
<evidence type="ECO:0000256" key="5">
    <source>
        <dbReference type="ARBA" id="ARBA00022519"/>
    </source>
</evidence>
<feature type="domain" description="Histidine kinase" evidence="16">
    <location>
        <begin position="257"/>
        <end position="453"/>
    </location>
</feature>
<evidence type="ECO:0000313" key="19">
    <source>
        <dbReference type="Proteomes" id="UP000681075"/>
    </source>
</evidence>
<evidence type="ECO:0000256" key="8">
    <source>
        <dbReference type="ARBA" id="ARBA00022692"/>
    </source>
</evidence>
<dbReference type="SUPFAM" id="SSF47384">
    <property type="entry name" value="Homodimeric domain of signal transducing histidine kinase"/>
    <property type="match status" value="1"/>
</dbReference>
<dbReference type="InterPro" id="IPR036097">
    <property type="entry name" value="HisK_dim/P_sf"/>
</dbReference>
<reference evidence="18" key="1">
    <citation type="submission" date="2021-02" db="EMBL/GenBank/DDBJ databases">
        <title>Genome sequence of Rhodospirillales sp. strain TMPK1 isolated from soil.</title>
        <authorList>
            <person name="Nakai R."/>
            <person name="Kusada H."/>
            <person name="Tamaki H."/>
        </authorList>
    </citation>
    <scope>NUCLEOTIDE SEQUENCE</scope>
    <source>
        <strain evidence="18">TMPK1</strain>
    </source>
</reference>
<dbReference type="SMART" id="SM00387">
    <property type="entry name" value="HATPase_c"/>
    <property type="match status" value="1"/>
</dbReference>
<proteinExistence type="predicted"/>
<comment type="catalytic activity">
    <reaction evidence="1">
        <text>ATP + protein L-histidine = ADP + protein N-phospho-L-histidine.</text>
        <dbReference type="EC" id="2.7.13.3"/>
    </reaction>
</comment>
<dbReference type="GO" id="GO:0005886">
    <property type="term" value="C:plasma membrane"/>
    <property type="evidence" value="ECO:0007669"/>
    <property type="project" value="UniProtKB-SubCell"/>
</dbReference>
<dbReference type="InterPro" id="IPR050980">
    <property type="entry name" value="2C_sensor_his_kinase"/>
</dbReference>
<dbReference type="Pfam" id="PF00672">
    <property type="entry name" value="HAMP"/>
    <property type="match status" value="1"/>
</dbReference>
<dbReference type="InterPro" id="IPR005467">
    <property type="entry name" value="His_kinase_dom"/>
</dbReference>
<dbReference type="PROSITE" id="PS50109">
    <property type="entry name" value="HIS_KIN"/>
    <property type="match status" value="1"/>
</dbReference>
<keyword evidence="19" id="KW-1185">Reference proteome</keyword>
<accession>A0A8S8XG92</accession>
<feature type="domain" description="HAMP" evidence="17">
    <location>
        <begin position="197"/>
        <end position="249"/>
    </location>
</feature>
<dbReference type="InterPro" id="IPR003660">
    <property type="entry name" value="HAMP_dom"/>
</dbReference>
<dbReference type="AlphaFoldDB" id="A0A8S8XG92"/>
<dbReference type="PRINTS" id="PR00344">
    <property type="entry name" value="BCTRLSENSOR"/>
</dbReference>
<dbReference type="Gene3D" id="3.30.565.10">
    <property type="entry name" value="Histidine kinase-like ATPase, C-terminal domain"/>
    <property type="match status" value="1"/>
</dbReference>
<sequence length="453" mass="50335">MSSVPTDAPASPVAERTGWLKRILPRTLFGRSLLIIVTPVMLLQVVTTYLFFDRHWSALTRSLAFSVANEIALVIDDIEHAASETQIPLIVTARGKQLDLLISYEPRATLGDQVLVPWNPLVRRILGQALNEKVHRPYEIGTYVPEDWVEIRVQLERGVLTVLSPQRRLFSYTTYLFVLWMLAASILLAAVAILFMRNQVRPIRRLAIAADLFGKGREVEKFKPEGALEVRQAAAAFLGMKDRIKRQIQQRTEMLAGVSHDLRTPLTRMKLQLALLPEGEAREGFADDVSEMEQMIEAYLAFARGEGTEAPAATELDQLVAECVDRARRGGRTIELTLVEPIRATLRAQAMKRCVDNLIGNALRYARSVSVTVRRDGPVAEIVVDDDGPGIPANRREDVFRPFMRLEGSRNPKTGGAGLGLTIARDIARGHGGDVLLSDSPMGGLRARVRLPL</sequence>
<evidence type="ECO:0000256" key="4">
    <source>
        <dbReference type="ARBA" id="ARBA00022475"/>
    </source>
</evidence>
<dbReference type="Gene3D" id="1.10.287.130">
    <property type="match status" value="1"/>
</dbReference>
<evidence type="ECO:0000259" key="16">
    <source>
        <dbReference type="PROSITE" id="PS50109"/>
    </source>
</evidence>
<keyword evidence="10" id="KW-0418">Kinase</keyword>
<evidence type="ECO:0000256" key="12">
    <source>
        <dbReference type="ARBA" id="ARBA00022989"/>
    </source>
</evidence>
<dbReference type="EC" id="2.7.13.3" evidence="3"/>
<evidence type="ECO:0000256" key="2">
    <source>
        <dbReference type="ARBA" id="ARBA00004429"/>
    </source>
</evidence>
<dbReference type="CDD" id="cd00082">
    <property type="entry name" value="HisKA"/>
    <property type="match status" value="1"/>
</dbReference>
<keyword evidence="5" id="KW-0997">Cell inner membrane</keyword>
<dbReference type="Pfam" id="PF02518">
    <property type="entry name" value="HATPase_c"/>
    <property type="match status" value="1"/>
</dbReference>
<dbReference type="PROSITE" id="PS50885">
    <property type="entry name" value="HAMP"/>
    <property type="match status" value="1"/>
</dbReference>
<dbReference type="SUPFAM" id="SSF55874">
    <property type="entry name" value="ATPase domain of HSP90 chaperone/DNA topoisomerase II/histidine kinase"/>
    <property type="match status" value="1"/>
</dbReference>
<dbReference type="PANTHER" id="PTHR44936:SF5">
    <property type="entry name" value="SENSOR HISTIDINE KINASE ENVZ"/>
    <property type="match status" value="1"/>
</dbReference>
<evidence type="ECO:0000256" key="11">
    <source>
        <dbReference type="ARBA" id="ARBA00022840"/>
    </source>
</evidence>
<dbReference type="InterPro" id="IPR003594">
    <property type="entry name" value="HATPase_dom"/>
</dbReference>
<dbReference type="GO" id="GO:0000155">
    <property type="term" value="F:phosphorelay sensor kinase activity"/>
    <property type="evidence" value="ECO:0007669"/>
    <property type="project" value="InterPro"/>
</dbReference>
<evidence type="ECO:0000256" key="9">
    <source>
        <dbReference type="ARBA" id="ARBA00022741"/>
    </source>
</evidence>
<gene>
    <name evidence="18" type="ORF">TMPK1_25130</name>
</gene>
<keyword evidence="7" id="KW-0808">Transferase</keyword>
<keyword evidence="12 15" id="KW-1133">Transmembrane helix</keyword>
<keyword evidence="14 15" id="KW-0472">Membrane</keyword>
<name>A0A8S8XG92_9PROT</name>
<dbReference type="InterPro" id="IPR003661">
    <property type="entry name" value="HisK_dim/P_dom"/>
</dbReference>
<dbReference type="Proteomes" id="UP000681075">
    <property type="component" value="Unassembled WGS sequence"/>
</dbReference>
<dbReference type="EMBL" id="BOPV01000001">
    <property type="protein sequence ID" value="GIL40276.1"/>
    <property type="molecule type" value="Genomic_DNA"/>
</dbReference>
<evidence type="ECO:0000256" key="14">
    <source>
        <dbReference type="ARBA" id="ARBA00023136"/>
    </source>
</evidence>
<dbReference type="Pfam" id="PF00512">
    <property type="entry name" value="HisKA"/>
    <property type="match status" value="1"/>
</dbReference>
<keyword evidence="9" id="KW-0547">Nucleotide-binding</keyword>
<dbReference type="PANTHER" id="PTHR44936">
    <property type="entry name" value="SENSOR PROTEIN CREC"/>
    <property type="match status" value="1"/>
</dbReference>
<feature type="transmembrane region" description="Helical" evidence="15">
    <location>
        <begin position="172"/>
        <end position="195"/>
    </location>
</feature>
<evidence type="ECO:0000256" key="1">
    <source>
        <dbReference type="ARBA" id="ARBA00000085"/>
    </source>
</evidence>
<comment type="caution">
    <text evidence="18">The sequence shown here is derived from an EMBL/GenBank/DDBJ whole genome shotgun (WGS) entry which is preliminary data.</text>
</comment>
<feature type="transmembrane region" description="Helical" evidence="15">
    <location>
        <begin position="28"/>
        <end position="52"/>
    </location>
</feature>
<organism evidence="18 19">
    <name type="scientific">Roseiterribacter gracilis</name>
    <dbReference type="NCBI Taxonomy" id="2812848"/>
    <lineage>
        <taxon>Bacteria</taxon>
        <taxon>Pseudomonadati</taxon>
        <taxon>Pseudomonadota</taxon>
        <taxon>Alphaproteobacteria</taxon>
        <taxon>Rhodospirillales</taxon>
        <taxon>Roseiterribacteraceae</taxon>
        <taxon>Roseiterribacter</taxon>
    </lineage>
</organism>
<keyword evidence="8 15" id="KW-0812">Transmembrane</keyword>
<evidence type="ECO:0000256" key="13">
    <source>
        <dbReference type="ARBA" id="ARBA00023012"/>
    </source>
</evidence>
<evidence type="ECO:0000256" key="15">
    <source>
        <dbReference type="SAM" id="Phobius"/>
    </source>
</evidence>
<evidence type="ECO:0000313" key="18">
    <source>
        <dbReference type="EMBL" id="GIL40276.1"/>
    </source>
</evidence>
<keyword evidence="13" id="KW-0902">Two-component regulatory system</keyword>
<dbReference type="SMART" id="SM00388">
    <property type="entry name" value="HisKA"/>
    <property type="match status" value="1"/>
</dbReference>
<comment type="subcellular location">
    <subcellularLocation>
        <location evidence="2">Cell inner membrane</location>
        <topology evidence="2">Multi-pass membrane protein</topology>
    </subcellularLocation>
</comment>
<evidence type="ECO:0000256" key="7">
    <source>
        <dbReference type="ARBA" id="ARBA00022679"/>
    </source>
</evidence>
<keyword evidence="11" id="KW-0067">ATP-binding</keyword>
<evidence type="ECO:0000259" key="17">
    <source>
        <dbReference type="PROSITE" id="PS50885"/>
    </source>
</evidence>
<dbReference type="RefSeq" id="WP_420243381.1">
    <property type="nucleotide sequence ID" value="NZ_BOPV01000001.1"/>
</dbReference>
<dbReference type="GO" id="GO:0005524">
    <property type="term" value="F:ATP binding"/>
    <property type="evidence" value="ECO:0007669"/>
    <property type="project" value="UniProtKB-KW"/>
</dbReference>
<evidence type="ECO:0000256" key="3">
    <source>
        <dbReference type="ARBA" id="ARBA00012438"/>
    </source>
</evidence>
<evidence type="ECO:0000256" key="6">
    <source>
        <dbReference type="ARBA" id="ARBA00022553"/>
    </source>
</evidence>
<keyword evidence="6" id="KW-0597">Phosphoprotein</keyword>